<gene>
    <name evidence="1" type="ORF">THAOC_08185</name>
</gene>
<dbReference type="AlphaFoldDB" id="K0TAJ6"/>
<comment type="caution">
    <text evidence="1">The sequence shown here is derived from an EMBL/GenBank/DDBJ whole genome shotgun (WGS) entry which is preliminary data.</text>
</comment>
<sequence>MEDWGGLSLDMRIPDMPPDSSEHTDAMATNPLSLIRLPMCVRRGDWLVISPFRNKTVHHWRRNNGLVVSPVSCRYGYVEVGTRGQYVEVVAVLSRVVLVGASASRSVRRGRCFEAGTSNVKSGTSRRVRRGQHVEVVTVLSRVLYVGVVTRPLRRRGPYVARPVPRGRRVCRGRYVEVVTVLSRVLYAGRVGCEVGMSRLLSSEPLVGYACAERPSHSTCVASNQANQVHGQAATSKPEIYSAGSAARRRRRRGAEYYRKSSKGPANFTFQRSTYVIDSDADAHICDESDRAKNGARLISRQELFRRAAADVLPPHLRRLIQRTIVQRRTSQ</sequence>
<reference evidence="1 2" key="1">
    <citation type="journal article" date="2012" name="Genome Biol.">
        <title>Genome and low-iron response of an oceanic diatom adapted to chronic iron limitation.</title>
        <authorList>
            <person name="Lommer M."/>
            <person name="Specht M."/>
            <person name="Roy A.S."/>
            <person name="Kraemer L."/>
            <person name="Andreson R."/>
            <person name="Gutowska M.A."/>
            <person name="Wolf J."/>
            <person name="Bergner S.V."/>
            <person name="Schilhabel M.B."/>
            <person name="Klostermeier U.C."/>
            <person name="Beiko R.G."/>
            <person name="Rosenstiel P."/>
            <person name="Hippler M."/>
            <person name="Laroche J."/>
        </authorList>
    </citation>
    <scope>NUCLEOTIDE SEQUENCE [LARGE SCALE GENOMIC DNA]</scope>
    <source>
        <strain evidence="1 2">CCMP1005</strain>
    </source>
</reference>
<name>K0TAJ6_THAOC</name>
<accession>K0TAJ6</accession>
<organism evidence="1 2">
    <name type="scientific">Thalassiosira oceanica</name>
    <name type="common">Marine diatom</name>
    <dbReference type="NCBI Taxonomy" id="159749"/>
    <lineage>
        <taxon>Eukaryota</taxon>
        <taxon>Sar</taxon>
        <taxon>Stramenopiles</taxon>
        <taxon>Ochrophyta</taxon>
        <taxon>Bacillariophyta</taxon>
        <taxon>Coscinodiscophyceae</taxon>
        <taxon>Thalassiosirophycidae</taxon>
        <taxon>Thalassiosirales</taxon>
        <taxon>Thalassiosiraceae</taxon>
        <taxon>Thalassiosira</taxon>
    </lineage>
</organism>
<proteinExistence type="predicted"/>
<keyword evidence="2" id="KW-1185">Reference proteome</keyword>
<evidence type="ECO:0000313" key="2">
    <source>
        <dbReference type="Proteomes" id="UP000266841"/>
    </source>
</evidence>
<dbReference type="EMBL" id="AGNL01008510">
    <property type="protein sequence ID" value="EJK70456.1"/>
    <property type="molecule type" value="Genomic_DNA"/>
</dbReference>
<protein>
    <submittedName>
        <fullName evidence="1">Uncharacterized protein</fullName>
    </submittedName>
</protein>
<evidence type="ECO:0000313" key="1">
    <source>
        <dbReference type="EMBL" id="EJK70456.1"/>
    </source>
</evidence>
<dbReference type="Proteomes" id="UP000266841">
    <property type="component" value="Unassembled WGS sequence"/>
</dbReference>